<sequence>MLGFLFGFYARLGRLHYFLATIALAVVMTAICFSIATSYIQSTPRGMVSPESMMKSWPIIAAIVFFGAMTFTLQSMRIRDIGWDPVCVIPAWIAIVIIDKLIAGKIPAWSLGQDHNGTVVGALVNLALVLALTFWPGGDNENPTFGHTPQPPDRTSSRSGAGPVTADRIARATGANFGRRAF</sequence>
<evidence type="ECO:0000313" key="3">
    <source>
        <dbReference type="EMBL" id="SHH23544.1"/>
    </source>
</evidence>
<organism evidence="3 4">
    <name type="scientific">Bradyrhizobium erythrophlei</name>
    <dbReference type="NCBI Taxonomy" id="1437360"/>
    <lineage>
        <taxon>Bacteria</taxon>
        <taxon>Pseudomonadati</taxon>
        <taxon>Pseudomonadota</taxon>
        <taxon>Alphaproteobacteria</taxon>
        <taxon>Hyphomicrobiales</taxon>
        <taxon>Nitrobacteraceae</taxon>
        <taxon>Bradyrhizobium</taxon>
    </lineage>
</organism>
<dbReference type="Pfam" id="PF05656">
    <property type="entry name" value="DUF805"/>
    <property type="match status" value="1"/>
</dbReference>
<dbReference type="AlphaFoldDB" id="A0A1M5RB38"/>
<feature type="transmembrane region" description="Helical" evidence="2">
    <location>
        <begin position="15"/>
        <end position="36"/>
    </location>
</feature>
<evidence type="ECO:0008006" key="5">
    <source>
        <dbReference type="Google" id="ProtNLM"/>
    </source>
</evidence>
<proteinExistence type="predicted"/>
<feature type="transmembrane region" description="Helical" evidence="2">
    <location>
        <begin position="57"/>
        <end position="76"/>
    </location>
</feature>
<feature type="transmembrane region" description="Helical" evidence="2">
    <location>
        <begin position="115"/>
        <end position="135"/>
    </location>
</feature>
<dbReference type="Proteomes" id="UP000190675">
    <property type="component" value="Chromosome I"/>
</dbReference>
<reference evidence="3 4" key="1">
    <citation type="submission" date="2016-11" db="EMBL/GenBank/DDBJ databases">
        <authorList>
            <person name="Jaros S."/>
            <person name="Januszkiewicz K."/>
            <person name="Wedrychowicz H."/>
        </authorList>
    </citation>
    <scope>NUCLEOTIDE SEQUENCE [LARGE SCALE GENOMIC DNA]</scope>
    <source>
        <strain evidence="3 4">GAS242</strain>
    </source>
</reference>
<evidence type="ECO:0000256" key="1">
    <source>
        <dbReference type="SAM" id="MobiDB-lite"/>
    </source>
</evidence>
<feature type="region of interest" description="Disordered" evidence="1">
    <location>
        <begin position="141"/>
        <end position="165"/>
    </location>
</feature>
<evidence type="ECO:0000256" key="2">
    <source>
        <dbReference type="SAM" id="Phobius"/>
    </source>
</evidence>
<keyword evidence="2" id="KW-0812">Transmembrane</keyword>
<feature type="compositionally biased region" description="Polar residues" evidence="1">
    <location>
        <begin position="141"/>
        <end position="159"/>
    </location>
</feature>
<dbReference type="EMBL" id="LT670818">
    <property type="protein sequence ID" value="SHH23544.1"/>
    <property type="molecule type" value="Genomic_DNA"/>
</dbReference>
<dbReference type="RefSeq" id="WP_079569385.1">
    <property type="nucleotide sequence ID" value="NZ_LT670818.1"/>
</dbReference>
<name>A0A1M5RB38_9BRAD</name>
<feature type="transmembrane region" description="Helical" evidence="2">
    <location>
        <begin position="82"/>
        <end position="103"/>
    </location>
</feature>
<keyword evidence="2" id="KW-0472">Membrane</keyword>
<accession>A0A1M5RB38</accession>
<dbReference type="OrthoDB" id="8365251at2"/>
<keyword evidence="2" id="KW-1133">Transmembrane helix</keyword>
<evidence type="ECO:0000313" key="4">
    <source>
        <dbReference type="Proteomes" id="UP000190675"/>
    </source>
</evidence>
<gene>
    <name evidence="3" type="ORF">SAMN05444169_6459</name>
</gene>
<protein>
    <recommendedName>
        <fullName evidence="5">DUF805 domain-containing protein</fullName>
    </recommendedName>
</protein>
<dbReference type="GO" id="GO:0016020">
    <property type="term" value="C:membrane"/>
    <property type="evidence" value="ECO:0007669"/>
    <property type="project" value="InterPro"/>
</dbReference>
<dbReference type="InterPro" id="IPR008523">
    <property type="entry name" value="DUF805"/>
</dbReference>